<protein>
    <submittedName>
        <fullName evidence="3">Uncharacterized protein</fullName>
    </submittedName>
</protein>
<sequence length="231" mass="26622">MAEKSKDSKKILQFKGDYLQKNEKQGSKGKKTGNISIEEFEELENDGRSYYVFDVSAEPEYIEEKKSLIIKDGLQKVIGEKDGMKCQERGDEEYEIFVNEKKIGKILIEKIKDKCKVRFIASNEEKKERIKQILEAIKNGLYAQSSTEANTIVPLFLIAGFVKIPSPVFHPYLEIDCLDAKAYKVIGVNDALKNGWILDKVFIKDTQKLQVPNKDKLENVIFDWEEFINKI</sequence>
<evidence type="ECO:0000313" key="4">
    <source>
        <dbReference type="Proteomes" id="UP001322744"/>
    </source>
</evidence>
<dbReference type="EMBL" id="CP139957">
    <property type="protein sequence ID" value="WPX08949.1"/>
    <property type="molecule type" value="Genomic_DNA"/>
</dbReference>
<evidence type="ECO:0000256" key="2">
    <source>
        <dbReference type="ARBA" id="ARBA00025626"/>
    </source>
</evidence>
<evidence type="ECO:0000256" key="1">
    <source>
        <dbReference type="ARBA" id="ARBA00023118"/>
    </source>
</evidence>
<proteinExistence type="predicted"/>
<gene>
    <name evidence="3" type="ORF">SOJ16_000112</name>
</gene>
<accession>A0ABZ0TZR7</accession>
<keyword evidence="1" id="KW-0051">Antiviral defense</keyword>
<dbReference type="InterPro" id="IPR010154">
    <property type="entry name" value="CRISPR-assoc_Cas7/Cst2/DevR"/>
</dbReference>
<organism evidence="3 4">
    <name type="scientific">Anaerocellum danielii</name>
    <dbReference type="NCBI Taxonomy" id="1387557"/>
    <lineage>
        <taxon>Bacteria</taxon>
        <taxon>Bacillati</taxon>
        <taxon>Bacillota</taxon>
        <taxon>Bacillota incertae sedis</taxon>
        <taxon>Caldicellulosiruptorales</taxon>
        <taxon>Caldicellulosiruptoraceae</taxon>
        <taxon>Anaerocellum</taxon>
    </lineage>
</organism>
<dbReference type="RefSeq" id="WP_052661770.1">
    <property type="nucleotide sequence ID" value="NZ_CP139957.1"/>
</dbReference>
<reference evidence="3 4" key="1">
    <citation type="submission" date="2023-12" db="EMBL/GenBank/DDBJ databases">
        <authorList>
            <person name="Manesh M.J.H."/>
            <person name="Bing R.G."/>
            <person name="Willard D.J."/>
            <person name="Kelly R.M."/>
        </authorList>
    </citation>
    <scope>NUCLEOTIDE SEQUENCE [LARGE SCALE GENOMIC DNA]</scope>
    <source>
        <strain evidence="3 4">DSM 8977</strain>
    </source>
</reference>
<comment type="function">
    <text evidence="2">CRISPR (clustered regularly interspaced short palindromic repeat) is an adaptive immune system that provides protection against mobile genetic elements (viruses, transposable elements and conjugative plasmids). CRISPR clusters contain spacers, sequences complementary to antecedent mobile elements, and target invading nucleic acids. CRISPR clusters are transcribed and processed into CRISPR RNA (crRNA).</text>
</comment>
<evidence type="ECO:0000313" key="3">
    <source>
        <dbReference type="EMBL" id="WPX08949.1"/>
    </source>
</evidence>
<name>A0ABZ0TZR7_9FIRM</name>
<dbReference type="Proteomes" id="UP001322744">
    <property type="component" value="Chromosome"/>
</dbReference>
<keyword evidence="4" id="KW-1185">Reference proteome</keyword>
<dbReference type="Pfam" id="PF01905">
    <property type="entry name" value="DevR"/>
    <property type="match status" value="1"/>
</dbReference>